<evidence type="ECO:0000313" key="3">
    <source>
        <dbReference type="Proteomes" id="UP000609121"/>
    </source>
</evidence>
<evidence type="ECO:0000313" key="2">
    <source>
        <dbReference type="EMBL" id="MBE3637053.1"/>
    </source>
</evidence>
<dbReference type="AlphaFoldDB" id="A0A8J6YPJ6"/>
<protein>
    <submittedName>
        <fullName evidence="2">Helix-turn-helix domain-containing protein</fullName>
    </submittedName>
</protein>
<dbReference type="Proteomes" id="UP000609121">
    <property type="component" value="Unassembled WGS sequence"/>
</dbReference>
<dbReference type="InterPro" id="IPR010982">
    <property type="entry name" value="Lambda_DNA-bd_dom_sf"/>
</dbReference>
<dbReference type="Pfam" id="PF13464">
    <property type="entry name" value="RodZ_C"/>
    <property type="match status" value="1"/>
</dbReference>
<dbReference type="EMBL" id="JACVXA010000005">
    <property type="protein sequence ID" value="MBE3637053.1"/>
    <property type="molecule type" value="Genomic_DNA"/>
</dbReference>
<proteinExistence type="predicted"/>
<gene>
    <name evidence="2" type="ORF">ICN82_02390</name>
</gene>
<evidence type="ECO:0000259" key="1">
    <source>
        <dbReference type="Pfam" id="PF13464"/>
    </source>
</evidence>
<dbReference type="Gene3D" id="1.10.260.40">
    <property type="entry name" value="lambda repressor-like DNA-binding domains"/>
    <property type="match status" value="1"/>
</dbReference>
<dbReference type="PANTHER" id="PTHR34475">
    <property type="match status" value="1"/>
</dbReference>
<feature type="domain" description="Cytoskeleton protein RodZ-like C-terminal" evidence="1">
    <location>
        <begin position="323"/>
        <end position="393"/>
    </location>
</feature>
<name>A0A8J6YPJ6_9RHOB</name>
<dbReference type="Pfam" id="PF13413">
    <property type="entry name" value="HTH_25"/>
    <property type="match status" value="1"/>
</dbReference>
<dbReference type="RefSeq" id="WP_193179242.1">
    <property type="nucleotide sequence ID" value="NZ_JACVXA010000005.1"/>
</dbReference>
<dbReference type="PANTHER" id="PTHR34475:SF1">
    <property type="entry name" value="CYTOSKELETON PROTEIN RODZ"/>
    <property type="match status" value="1"/>
</dbReference>
<reference evidence="2" key="1">
    <citation type="submission" date="2020-09" db="EMBL/GenBank/DDBJ databases">
        <title>A novel bacterium of genus Mangrovicoccus, isolated from South China Sea.</title>
        <authorList>
            <person name="Huang H."/>
            <person name="Mo K."/>
            <person name="Hu Y."/>
        </authorList>
    </citation>
    <scope>NUCLEOTIDE SEQUENCE</scope>
    <source>
        <strain evidence="2">HB182678</strain>
    </source>
</reference>
<organism evidence="2 3">
    <name type="scientific">Mangrovicoccus algicola</name>
    <dbReference type="NCBI Taxonomy" id="2771008"/>
    <lineage>
        <taxon>Bacteria</taxon>
        <taxon>Pseudomonadati</taxon>
        <taxon>Pseudomonadota</taxon>
        <taxon>Alphaproteobacteria</taxon>
        <taxon>Rhodobacterales</taxon>
        <taxon>Paracoccaceae</taxon>
        <taxon>Mangrovicoccus</taxon>
    </lineage>
</organism>
<dbReference type="InterPro" id="IPR050400">
    <property type="entry name" value="Bact_Cytoskel_RodZ"/>
</dbReference>
<comment type="caution">
    <text evidence="2">The sequence shown here is derived from an EMBL/GenBank/DDBJ whole genome shotgun (WGS) entry which is preliminary data.</text>
</comment>
<keyword evidence="3" id="KW-1185">Reference proteome</keyword>
<sequence length="432" mass="44579">MTRREPAPADGTYLETPKGFDDYELVLGDILRGERATMGKSLLDVQRDIKVKAGYIAAIEEGDLSAFETPGFIGGYVRSYGRYLGLDPELVYQAFCEQTGYSHVEGLDARVYATARSAQPNGRPRPRPVVHKGGDAVLARNPLYRAPRAAVFAEIRPGAVASTAALLVLLGGLGYGAWSVLQSIQRVTLAPVETPVVALDIGPAAAGTESTDPGAVSRATGEALMNLYRPQALDAPVMVARDGPIATLDPRGQGAYAGISGAAHPARQLAAAGIAPPGGPGALDAVQGLPGSQLAEVQGPPAAAAPAAADVAVLAPQAPGIVLFANDPVWVRVSAADGTKLLEKTLAAGERYVLPQTETAPSLRAGNSGALFFAVNGATLGPAGPAGSVTKNVELSAAALSDRYQAVDMTAADPELRRLAELVMRPETPQPE</sequence>
<dbReference type="GO" id="GO:0003677">
    <property type="term" value="F:DNA binding"/>
    <property type="evidence" value="ECO:0007669"/>
    <property type="project" value="InterPro"/>
</dbReference>
<dbReference type="InterPro" id="IPR025194">
    <property type="entry name" value="RodZ-like_C"/>
</dbReference>
<accession>A0A8J6YPJ6</accession>